<dbReference type="Pfam" id="PF08521">
    <property type="entry name" value="2CSK_N"/>
    <property type="match status" value="1"/>
</dbReference>
<sequence>MKQQKIRAQSMTRRLILWLTGAATAFWLIAAGLGVSVMHDEFGEIFDGSLQETAERLVPMIVTDLDRRKDPAYPPHLRDESDDAGEEYLVYQVRDAKGDILFRSHDAPAKPFGAPLKRGFWTDDTYRFFTATSADHAVFVQVADALANRSEASTEGGMALFLPVLILIPVSVLLIWLIVRRTLAPVDDLRRAIEEKDGGNMAPVPSGTLPRELRPIARSVNHLLTRLQSAFDAEREFTANSAHELRTPIAGALAQTQMLIAELDGPKKRRAQQIETSLVNLGHTAEKLLQLARAEAGIGTGTTRVDLARVLELVVTDFERGDPASRRLRLHRAAGAKLEGTYSEDAFAIVLRNLIENALVHGRADEPVDIRLETNGVVRIVNGAAALTPDELAAIRKRFGRGNTASPGSGLGLSIAERLLQQMNAGFEVLSPATDRADGFEVVLRFGGGEVAG</sequence>
<comment type="subcellular location">
    <subcellularLocation>
        <location evidence="2">Membrane</location>
        <topology evidence="2">Multi-pass membrane protein</topology>
    </subcellularLocation>
</comment>
<dbReference type="CDD" id="cd00082">
    <property type="entry name" value="HisKA"/>
    <property type="match status" value="1"/>
</dbReference>
<dbReference type="InterPro" id="IPR036890">
    <property type="entry name" value="HATPase_C_sf"/>
</dbReference>
<keyword evidence="9" id="KW-0067">ATP-binding</keyword>
<accession>A0ABS4ELR1</accession>
<keyword evidence="11" id="KW-0902">Two-component regulatory system</keyword>
<organism evidence="15 16">
    <name type="scientific">Rhizobium herbae</name>
    <dbReference type="NCBI Taxonomy" id="508661"/>
    <lineage>
        <taxon>Bacteria</taxon>
        <taxon>Pseudomonadati</taxon>
        <taxon>Pseudomonadota</taxon>
        <taxon>Alphaproteobacteria</taxon>
        <taxon>Hyphomicrobiales</taxon>
        <taxon>Rhizobiaceae</taxon>
        <taxon>Rhizobium/Agrobacterium group</taxon>
        <taxon>Rhizobium</taxon>
    </lineage>
</organism>
<evidence type="ECO:0000259" key="13">
    <source>
        <dbReference type="PROSITE" id="PS50109"/>
    </source>
</evidence>
<feature type="domain" description="HAMP" evidence="14">
    <location>
        <begin position="180"/>
        <end position="232"/>
    </location>
</feature>
<keyword evidence="10 12" id="KW-1133">Transmembrane helix</keyword>
<evidence type="ECO:0000256" key="11">
    <source>
        <dbReference type="ARBA" id="ARBA00023012"/>
    </source>
</evidence>
<keyword evidence="16" id="KW-1185">Reference proteome</keyword>
<dbReference type="Gene3D" id="3.30.565.10">
    <property type="entry name" value="Histidine kinase-like ATPase, C-terminal domain"/>
    <property type="match status" value="1"/>
</dbReference>
<keyword evidence="8 15" id="KW-0418">Kinase</keyword>
<protein>
    <recommendedName>
        <fullName evidence="3">histidine kinase</fullName>
        <ecNumber evidence="3">2.7.13.3</ecNumber>
    </recommendedName>
</protein>
<evidence type="ECO:0000256" key="8">
    <source>
        <dbReference type="ARBA" id="ARBA00022777"/>
    </source>
</evidence>
<evidence type="ECO:0000313" key="16">
    <source>
        <dbReference type="Proteomes" id="UP000823786"/>
    </source>
</evidence>
<gene>
    <name evidence="15" type="ORF">J2Z75_002367</name>
</gene>
<dbReference type="Proteomes" id="UP000823786">
    <property type="component" value="Unassembled WGS sequence"/>
</dbReference>
<reference evidence="15 16" key="1">
    <citation type="submission" date="2021-03" db="EMBL/GenBank/DDBJ databases">
        <title>Genomic Encyclopedia of Type Strains, Phase IV (KMG-IV): sequencing the most valuable type-strain genomes for metagenomic binning, comparative biology and taxonomic classification.</title>
        <authorList>
            <person name="Goeker M."/>
        </authorList>
    </citation>
    <scope>NUCLEOTIDE SEQUENCE [LARGE SCALE GENOMIC DNA]</scope>
    <source>
        <strain evidence="15 16">DSM 26427</strain>
    </source>
</reference>
<dbReference type="PANTHER" id="PTHR45436">
    <property type="entry name" value="SENSOR HISTIDINE KINASE YKOH"/>
    <property type="match status" value="1"/>
</dbReference>
<dbReference type="Pfam" id="PF00672">
    <property type="entry name" value="HAMP"/>
    <property type="match status" value="1"/>
</dbReference>
<comment type="catalytic activity">
    <reaction evidence="1">
        <text>ATP + protein L-histidine = ADP + protein N-phospho-L-histidine.</text>
        <dbReference type="EC" id="2.7.13.3"/>
    </reaction>
</comment>
<dbReference type="GO" id="GO:0004673">
    <property type="term" value="F:protein histidine kinase activity"/>
    <property type="evidence" value="ECO:0007669"/>
    <property type="project" value="UniProtKB-EC"/>
</dbReference>
<dbReference type="InterPro" id="IPR005467">
    <property type="entry name" value="His_kinase_dom"/>
</dbReference>
<dbReference type="InterPro" id="IPR050428">
    <property type="entry name" value="TCS_sensor_his_kinase"/>
</dbReference>
<keyword evidence="12" id="KW-0472">Membrane</keyword>
<dbReference type="SUPFAM" id="SSF55874">
    <property type="entry name" value="ATPase domain of HSP90 chaperone/DNA topoisomerase II/histidine kinase"/>
    <property type="match status" value="1"/>
</dbReference>
<comment type="caution">
    <text evidence="15">The sequence shown here is derived from an EMBL/GenBank/DDBJ whole genome shotgun (WGS) entry which is preliminary data.</text>
</comment>
<feature type="transmembrane region" description="Helical" evidence="12">
    <location>
        <begin position="158"/>
        <end position="179"/>
    </location>
</feature>
<dbReference type="InterPro" id="IPR036097">
    <property type="entry name" value="HisK_dim/P_sf"/>
</dbReference>
<evidence type="ECO:0000256" key="1">
    <source>
        <dbReference type="ARBA" id="ARBA00000085"/>
    </source>
</evidence>
<keyword evidence="5 15" id="KW-0808">Transferase</keyword>
<evidence type="ECO:0000256" key="4">
    <source>
        <dbReference type="ARBA" id="ARBA00022553"/>
    </source>
</evidence>
<evidence type="ECO:0000256" key="10">
    <source>
        <dbReference type="ARBA" id="ARBA00022989"/>
    </source>
</evidence>
<dbReference type="SMART" id="SM00387">
    <property type="entry name" value="HATPase_c"/>
    <property type="match status" value="1"/>
</dbReference>
<evidence type="ECO:0000313" key="15">
    <source>
        <dbReference type="EMBL" id="MBP1858855.1"/>
    </source>
</evidence>
<dbReference type="SUPFAM" id="SSF47384">
    <property type="entry name" value="Homodimeric domain of signal transducing histidine kinase"/>
    <property type="match status" value="1"/>
</dbReference>
<evidence type="ECO:0000256" key="9">
    <source>
        <dbReference type="ARBA" id="ARBA00022840"/>
    </source>
</evidence>
<dbReference type="EMBL" id="JAGGJV010000004">
    <property type="protein sequence ID" value="MBP1858855.1"/>
    <property type="molecule type" value="Genomic_DNA"/>
</dbReference>
<evidence type="ECO:0000256" key="7">
    <source>
        <dbReference type="ARBA" id="ARBA00022741"/>
    </source>
</evidence>
<name>A0ABS4ELR1_9HYPH</name>
<feature type="domain" description="Histidine kinase" evidence="13">
    <location>
        <begin position="240"/>
        <end position="426"/>
    </location>
</feature>
<evidence type="ECO:0000256" key="3">
    <source>
        <dbReference type="ARBA" id="ARBA00012438"/>
    </source>
</evidence>
<dbReference type="InterPro" id="IPR003594">
    <property type="entry name" value="HATPase_dom"/>
</dbReference>
<evidence type="ECO:0000259" key="14">
    <source>
        <dbReference type="PROSITE" id="PS50885"/>
    </source>
</evidence>
<keyword evidence="6 12" id="KW-0812">Transmembrane</keyword>
<dbReference type="PROSITE" id="PS50885">
    <property type="entry name" value="HAMP"/>
    <property type="match status" value="1"/>
</dbReference>
<dbReference type="InterPro" id="IPR003661">
    <property type="entry name" value="HisK_dim/P_dom"/>
</dbReference>
<evidence type="ECO:0000256" key="12">
    <source>
        <dbReference type="SAM" id="Phobius"/>
    </source>
</evidence>
<dbReference type="InterPro" id="IPR003660">
    <property type="entry name" value="HAMP_dom"/>
</dbReference>
<dbReference type="Gene3D" id="1.10.287.130">
    <property type="match status" value="1"/>
</dbReference>
<evidence type="ECO:0000256" key="2">
    <source>
        <dbReference type="ARBA" id="ARBA00004141"/>
    </source>
</evidence>
<dbReference type="Pfam" id="PF00512">
    <property type="entry name" value="HisKA"/>
    <property type="match status" value="1"/>
</dbReference>
<keyword evidence="7" id="KW-0547">Nucleotide-binding</keyword>
<dbReference type="SMART" id="SM00388">
    <property type="entry name" value="HisKA"/>
    <property type="match status" value="1"/>
</dbReference>
<keyword evidence="4" id="KW-0597">Phosphoprotein</keyword>
<dbReference type="PROSITE" id="PS50109">
    <property type="entry name" value="HIS_KIN"/>
    <property type="match status" value="1"/>
</dbReference>
<evidence type="ECO:0000256" key="5">
    <source>
        <dbReference type="ARBA" id="ARBA00022679"/>
    </source>
</evidence>
<dbReference type="Pfam" id="PF02518">
    <property type="entry name" value="HATPase_c"/>
    <property type="match status" value="1"/>
</dbReference>
<dbReference type="EC" id="2.7.13.3" evidence="3"/>
<feature type="transmembrane region" description="Helical" evidence="12">
    <location>
        <begin position="15"/>
        <end position="38"/>
    </location>
</feature>
<dbReference type="PANTHER" id="PTHR45436:SF14">
    <property type="entry name" value="SENSOR PROTEIN QSEC"/>
    <property type="match status" value="1"/>
</dbReference>
<proteinExistence type="predicted"/>
<evidence type="ECO:0000256" key="6">
    <source>
        <dbReference type="ARBA" id="ARBA00022692"/>
    </source>
</evidence>
<dbReference type="CDD" id="cd00075">
    <property type="entry name" value="HATPase"/>
    <property type="match status" value="1"/>
</dbReference>
<dbReference type="InterPro" id="IPR013727">
    <property type="entry name" value="2CSK_N"/>
</dbReference>